<evidence type="ECO:0000313" key="2">
    <source>
        <dbReference type="EnsemblMetazoa" id="XP_006560249"/>
    </source>
</evidence>
<reference evidence="2" key="1">
    <citation type="submission" date="2021-01" db="UniProtKB">
        <authorList>
            <consortium name="EnsemblMetazoa"/>
        </authorList>
    </citation>
    <scope>IDENTIFICATION</scope>
    <source>
        <strain evidence="2">DH4</strain>
    </source>
</reference>
<feature type="compositionally biased region" description="Polar residues" evidence="1">
    <location>
        <begin position="159"/>
        <end position="169"/>
    </location>
</feature>
<dbReference type="GeneID" id="102656664"/>
<dbReference type="Proteomes" id="UP000005203">
    <property type="component" value="Linkage group LG14"/>
</dbReference>
<feature type="region of interest" description="Disordered" evidence="1">
    <location>
        <begin position="125"/>
        <end position="169"/>
    </location>
</feature>
<dbReference type="OrthoDB" id="7606993at2759"/>
<feature type="region of interest" description="Disordered" evidence="1">
    <location>
        <begin position="194"/>
        <end position="215"/>
    </location>
</feature>
<evidence type="ECO:0000313" key="7">
    <source>
        <dbReference type="RefSeq" id="XP_026300959.1"/>
    </source>
</evidence>
<gene>
    <name evidence="4 5 6 7" type="primary">LOC102656664</name>
</gene>
<dbReference type="EnsemblMetazoa" id="XM_026445173">
    <property type="protein sequence ID" value="XP_026300958"/>
    <property type="gene ID" value="LOC102656664"/>
</dbReference>
<dbReference type="RefSeq" id="XP_026300958.1">
    <property type="nucleotide sequence ID" value="XM_026445173.1"/>
</dbReference>
<dbReference type="KEGG" id="ame:102656664"/>
<proteinExistence type="predicted"/>
<organism evidence="2">
    <name type="scientific">Apis mellifera</name>
    <name type="common">Honeybee</name>
    <dbReference type="NCBI Taxonomy" id="7460"/>
    <lineage>
        <taxon>Eukaryota</taxon>
        <taxon>Metazoa</taxon>
        <taxon>Ecdysozoa</taxon>
        <taxon>Arthropoda</taxon>
        <taxon>Hexapoda</taxon>
        <taxon>Insecta</taxon>
        <taxon>Pterygota</taxon>
        <taxon>Neoptera</taxon>
        <taxon>Endopterygota</taxon>
        <taxon>Hymenoptera</taxon>
        <taxon>Apocrita</taxon>
        <taxon>Aculeata</taxon>
        <taxon>Apoidea</taxon>
        <taxon>Anthophila</taxon>
        <taxon>Apidae</taxon>
        <taxon>Apis</taxon>
    </lineage>
</organism>
<feature type="compositionally biased region" description="Polar residues" evidence="1">
    <location>
        <begin position="432"/>
        <end position="450"/>
    </location>
</feature>
<dbReference type="EnsemblMetazoa" id="XM_026445172">
    <property type="protein sequence ID" value="XP_026300957"/>
    <property type="gene ID" value="LOC102656664"/>
</dbReference>
<dbReference type="AlphaFoldDB" id="A0A7M7GND7"/>
<evidence type="ECO:0000313" key="5">
    <source>
        <dbReference type="RefSeq" id="XP_026300957.1"/>
    </source>
</evidence>
<protein>
    <submittedName>
        <fullName evidence="4 5">Uncharacterized protein LOC102656664</fullName>
    </submittedName>
</protein>
<dbReference type="EnsemblMetazoa" id="XM_026445174">
    <property type="protein sequence ID" value="XP_026300959"/>
    <property type="gene ID" value="LOC102656664"/>
</dbReference>
<dbReference type="RefSeq" id="XP_006560249.3">
    <property type="nucleotide sequence ID" value="XM_006560186.3"/>
</dbReference>
<accession>A0A8B6YXJ4</accession>
<reference evidence="4 5" key="2">
    <citation type="submission" date="2025-04" db="UniProtKB">
        <authorList>
            <consortium name="RefSeq"/>
        </authorList>
    </citation>
    <scope>IDENTIFICATION</scope>
    <source>
        <strain evidence="4 5">DH4</strain>
        <tissue evidence="4 5">Whole body</tissue>
    </source>
</reference>
<evidence type="ECO:0000313" key="6">
    <source>
        <dbReference type="RefSeq" id="XP_026300958.1"/>
    </source>
</evidence>
<keyword evidence="3" id="KW-1185">Reference proteome</keyword>
<dbReference type="RefSeq" id="XP_026300957.1">
    <property type="nucleotide sequence ID" value="XM_026445172.1"/>
</dbReference>
<accession>A0A8B8HAA6</accession>
<evidence type="ECO:0000313" key="4">
    <source>
        <dbReference type="RefSeq" id="XP_006560249.3"/>
    </source>
</evidence>
<accession>A0A7M7MUC4</accession>
<evidence type="ECO:0000256" key="1">
    <source>
        <dbReference type="SAM" id="MobiDB-lite"/>
    </source>
</evidence>
<accession>A0A7M7GND7</accession>
<dbReference type="RefSeq" id="XP_026300959.1">
    <property type="nucleotide sequence ID" value="XM_026445174.1"/>
</dbReference>
<sequence length="554" mass="62244">MTSVSQIKLYDGEEVDHTFRKVAHGYRRQYIDCSTSAEKLNHVDVADIQTEHYPIATAQNQTLQEMKEMDVQTLSKCELCHQQIQLCASSSALIKNQFQCATCPAFLQLFKGMSCSKCMAKNTMHMPRQNRQQQTQQPKFDKEMKGKIVSQSAKRKTSSEMLTSGQQQNSKVAGCSPMITKLTLASYCIPPEKTHISSQTASKTKNNEEGSKKTRLIALNRDNKKRIKIKGARTSPSSKTSQQSSRSQIIENNGNKVIEIGSGNSISIVLTPGNDARSMETIHRIVNMGCKNNPSSHSNRTEVVERLHEMEDGNKRGTVQSGAETIPSSKRAQIEKQITNECQGTCDVMHLEPATINSETGTAKNPRNLEKNLAMRRIKKEKLEKLQQTELINRRENETQTVNDFETLPRSKRTYAKTVRKNKVKPADASGSDMSITLVPSSNPTSTPSIRKNKKLGLQNSASFHEKYINVCPACKRLKIPLKGPPFQYYSVNKDKRGRFYCDTCAPAASMKVSFKRTDQQRLKCCTCGNYLRIKNSQTTRNRSDHCPQCDLSL</sequence>
<feature type="region of interest" description="Disordered" evidence="1">
    <location>
        <begin position="419"/>
        <end position="452"/>
    </location>
</feature>
<name>A0A7M7GND7_APIME</name>
<evidence type="ECO:0000313" key="3">
    <source>
        <dbReference type="Proteomes" id="UP000005203"/>
    </source>
</evidence>
<dbReference type="EnsemblMetazoa" id="XM_006560186">
    <property type="protein sequence ID" value="XP_006560249"/>
    <property type="gene ID" value="LOC102656664"/>
</dbReference>